<sequence length="379" mass="42390">MPPRRPFRKGWRRRAGPSWHELRALAEISDAVAAVDLQNRIVYWNHTAERNYGWTAAEAMGQPLMELIKYEWVQPGDHQAFLDGMAREGRWVGEVIHHTRSGRRFWAQCTSIVVRNAAGQRVGSMAMIRDLTGLKRIEAELRRSVAELTRSNHQLAQYAYVVSHDLQEPVRMITAYLGLLQDRYAGRLDARADQYIEVSTQAARQIQGLIRDLLAYAQVGAKPRQRAVTSLDQPLDQALVNLRGSLEASGARLTRDTLPAVAVDAAEMVQLFQNLVGNALKFCGDAPPVVHIGARREGAGWRVEVRDQGIGIDADCQERVFEVFKRLHRREAYPGNGIGLAICKQIVERHGGTLGLESRPGQGATFHFTLPDLAVQDLP</sequence>
<evidence type="ECO:0000256" key="5">
    <source>
        <dbReference type="ARBA" id="ARBA00022777"/>
    </source>
</evidence>
<feature type="domain" description="PAS" evidence="7">
    <location>
        <begin position="18"/>
        <end position="79"/>
    </location>
</feature>
<dbReference type="SUPFAM" id="SSF55785">
    <property type="entry name" value="PYP-like sensor domain (PAS domain)"/>
    <property type="match status" value="1"/>
</dbReference>
<protein>
    <recommendedName>
        <fullName evidence="2">histidine kinase</fullName>
        <ecNumber evidence="2">2.7.13.3</ecNumber>
    </recommendedName>
</protein>
<evidence type="ECO:0000256" key="2">
    <source>
        <dbReference type="ARBA" id="ARBA00012438"/>
    </source>
</evidence>
<evidence type="ECO:0000259" key="7">
    <source>
        <dbReference type="PROSITE" id="PS50112"/>
    </source>
</evidence>
<dbReference type="GO" id="GO:0006355">
    <property type="term" value="P:regulation of DNA-templated transcription"/>
    <property type="evidence" value="ECO:0007669"/>
    <property type="project" value="InterPro"/>
</dbReference>
<dbReference type="SMART" id="SM00091">
    <property type="entry name" value="PAS"/>
    <property type="match status" value="1"/>
</dbReference>
<dbReference type="InterPro" id="IPR036890">
    <property type="entry name" value="HATPase_C_sf"/>
</dbReference>
<keyword evidence="10" id="KW-1185">Reference proteome</keyword>
<dbReference type="CDD" id="cd00130">
    <property type="entry name" value="PAS"/>
    <property type="match status" value="1"/>
</dbReference>
<evidence type="ECO:0000256" key="3">
    <source>
        <dbReference type="ARBA" id="ARBA00022553"/>
    </source>
</evidence>
<evidence type="ECO:0000259" key="8">
    <source>
        <dbReference type="PROSITE" id="PS50113"/>
    </source>
</evidence>
<dbReference type="EMBL" id="AP027081">
    <property type="protein sequence ID" value="BDU75578.1"/>
    <property type="molecule type" value="Genomic_DNA"/>
</dbReference>
<dbReference type="Proteomes" id="UP001228113">
    <property type="component" value="Chromosome"/>
</dbReference>
<keyword evidence="5" id="KW-0418">Kinase</keyword>
<dbReference type="Pfam" id="PF02518">
    <property type="entry name" value="HATPase_c"/>
    <property type="match status" value="1"/>
</dbReference>
<dbReference type="Gene3D" id="3.30.450.20">
    <property type="entry name" value="PAS domain"/>
    <property type="match status" value="1"/>
</dbReference>
<dbReference type="InterPro" id="IPR003594">
    <property type="entry name" value="HATPase_dom"/>
</dbReference>
<dbReference type="PROSITE" id="PS50112">
    <property type="entry name" value="PAS"/>
    <property type="match status" value="1"/>
</dbReference>
<comment type="catalytic activity">
    <reaction evidence="1">
        <text>ATP + protein L-histidine = ADP + protein N-phospho-L-histidine.</text>
        <dbReference type="EC" id="2.7.13.3"/>
    </reaction>
</comment>
<reference evidence="9" key="1">
    <citation type="journal article" date="2023" name="Int. J. Syst. Evol. Microbiol.">
        <title>Mesoterricola silvestris gen. nov., sp. nov., Mesoterricola sediminis sp. nov., Geothrix oryzae sp. nov., Geothrix edaphica sp. nov., Geothrix rubra sp. nov., and Geothrix limicola sp. nov., six novel members of Acidobacteriota isolated from soils.</title>
        <authorList>
            <person name="Itoh H."/>
            <person name="Sugisawa Y."/>
            <person name="Mise K."/>
            <person name="Xu Z."/>
            <person name="Kuniyasu M."/>
            <person name="Ushijima N."/>
            <person name="Kawano K."/>
            <person name="Kobayashi E."/>
            <person name="Shiratori Y."/>
            <person name="Masuda Y."/>
            <person name="Senoo K."/>
        </authorList>
    </citation>
    <scope>NUCLEOTIDE SEQUENCE</scope>
    <source>
        <strain evidence="9">W786</strain>
    </source>
</reference>
<organism evidence="9 10">
    <name type="scientific">Mesoterricola sediminis</name>
    <dbReference type="NCBI Taxonomy" id="2927980"/>
    <lineage>
        <taxon>Bacteria</taxon>
        <taxon>Pseudomonadati</taxon>
        <taxon>Acidobacteriota</taxon>
        <taxon>Holophagae</taxon>
        <taxon>Holophagales</taxon>
        <taxon>Holophagaceae</taxon>
        <taxon>Mesoterricola</taxon>
    </lineage>
</organism>
<dbReference type="Gene3D" id="1.10.287.130">
    <property type="match status" value="1"/>
</dbReference>
<evidence type="ECO:0000256" key="4">
    <source>
        <dbReference type="ARBA" id="ARBA00022679"/>
    </source>
</evidence>
<dbReference type="InterPro" id="IPR013767">
    <property type="entry name" value="PAS_fold"/>
</dbReference>
<dbReference type="PROSITE" id="PS50113">
    <property type="entry name" value="PAC"/>
    <property type="match status" value="1"/>
</dbReference>
<dbReference type="PRINTS" id="PR00344">
    <property type="entry name" value="BCTRLSENSOR"/>
</dbReference>
<dbReference type="InterPro" id="IPR004358">
    <property type="entry name" value="Sig_transdc_His_kin-like_C"/>
</dbReference>
<dbReference type="SMART" id="SM00387">
    <property type="entry name" value="HATPase_c"/>
    <property type="match status" value="1"/>
</dbReference>
<dbReference type="InterPro" id="IPR036097">
    <property type="entry name" value="HisK_dim/P_sf"/>
</dbReference>
<dbReference type="Pfam" id="PF00512">
    <property type="entry name" value="HisKA"/>
    <property type="match status" value="1"/>
</dbReference>
<dbReference type="PROSITE" id="PS50109">
    <property type="entry name" value="HIS_KIN"/>
    <property type="match status" value="1"/>
</dbReference>
<dbReference type="AlphaFoldDB" id="A0AA48KEL6"/>
<dbReference type="KEGG" id="msea:METESE_05360"/>
<dbReference type="PANTHER" id="PTHR43304">
    <property type="entry name" value="PHYTOCHROME-LIKE PROTEIN CPH1"/>
    <property type="match status" value="1"/>
</dbReference>
<dbReference type="InterPro" id="IPR052162">
    <property type="entry name" value="Sensor_kinase/Photoreceptor"/>
</dbReference>
<dbReference type="EC" id="2.7.13.3" evidence="2"/>
<dbReference type="SUPFAM" id="SSF55874">
    <property type="entry name" value="ATPase domain of HSP90 chaperone/DNA topoisomerase II/histidine kinase"/>
    <property type="match status" value="1"/>
</dbReference>
<dbReference type="InterPro" id="IPR000014">
    <property type="entry name" value="PAS"/>
</dbReference>
<evidence type="ECO:0000313" key="10">
    <source>
        <dbReference type="Proteomes" id="UP001228113"/>
    </source>
</evidence>
<dbReference type="Gene3D" id="3.30.565.10">
    <property type="entry name" value="Histidine kinase-like ATPase, C-terminal domain"/>
    <property type="match status" value="1"/>
</dbReference>
<evidence type="ECO:0000259" key="6">
    <source>
        <dbReference type="PROSITE" id="PS50109"/>
    </source>
</evidence>
<feature type="domain" description="Histidine kinase" evidence="6">
    <location>
        <begin position="161"/>
        <end position="374"/>
    </location>
</feature>
<feature type="domain" description="PAC" evidence="8">
    <location>
        <begin position="85"/>
        <end position="143"/>
    </location>
</feature>
<dbReference type="PANTHER" id="PTHR43304:SF1">
    <property type="entry name" value="PAC DOMAIN-CONTAINING PROTEIN"/>
    <property type="match status" value="1"/>
</dbReference>
<dbReference type="FunFam" id="3.30.565.10:FF:000006">
    <property type="entry name" value="Sensor histidine kinase WalK"/>
    <property type="match status" value="1"/>
</dbReference>
<gene>
    <name evidence="9" type="ORF">METESE_05360</name>
</gene>
<keyword evidence="4" id="KW-0808">Transferase</keyword>
<accession>A0AA48KEL6</accession>
<dbReference type="SUPFAM" id="SSF47384">
    <property type="entry name" value="Homodimeric domain of signal transducing histidine kinase"/>
    <property type="match status" value="1"/>
</dbReference>
<name>A0AA48KEL6_9BACT</name>
<dbReference type="GO" id="GO:0000155">
    <property type="term" value="F:phosphorelay sensor kinase activity"/>
    <property type="evidence" value="ECO:0007669"/>
    <property type="project" value="InterPro"/>
</dbReference>
<dbReference type="InterPro" id="IPR035965">
    <property type="entry name" value="PAS-like_dom_sf"/>
</dbReference>
<dbReference type="InterPro" id="IPR005467">
    <property type="entry name" value="His_kinase_dom"/>
</dbReference>
<dbReference type="Pfam" id="PF00989">
    <property type="entry name" value="PAS"/>
    <property type="match status" value="1"/>
</dbReference>
<dbReference type="InterPro" id="IPR000700">
    <property type="entry name" value="PAS-assoc_C"/>
</dbReference>
<dbReference type="SMART" id="SM00388">
    <property type="entry name" value="HisKA"/>
    <property type="match status" value="1"/>
</dbReference>
<proteinExistence type="predicted"/>
<dbReference type="InterPro" id="IPR003661">
    <property type="entry name" value="HisK_dim/P_dom"/>
</dbReference>
<evidence type="ECO:0000256" key="1">
    <source>
        <dbReference type="ARBA" id="ARBA00000085"/>
    </source>
</evidence>
<evidence type="ECO:0000313" key="9">
    <source>
        <dbReference type="EMBL" id="BDU75578.1"/>
    </source>
</evidence>
<dbReference type="NCBIfam" id="TIGR00229">
    <property type="entry name" value="sensory_box"/>
    <property type="match status" value="1"/>
</dbReference>
<keyword evidence="3" id="KW-0597">Phosphoprotein</keyword>